<sequence>MAKEFSPEDFEPLYHQTIVITIAIQENPGCTLTILSPFLEDIHTKLSTLIFKASNPNSLLRRRCSDRHPDWLQIQYDLQNTLCEAQDLVDSLSKSDVLEIGDHGNPGLEKVEEELAVHAFNLGEFIDSLGLSKLARKEPALAEIEKILIDAVRDEREKLGKDKVDQIPDVARLGGLGMIMSHLRACGVDRSELHRLDTRIKQVIVWVLRNEEEITMVKDLEGFGEVGKYHALDQPSTILEQDGEQSGQQEKEKREHLQLVEQIGQATEKKEEPEKMEDDKKQHETDPDDDYDTVSIDSYVLV</sequence>
<feature type="compositionally biased region" description="Basic and acidic residues" evidence="1">
    <location>
        <begin position="267"/>
        <end position="285"/>
    </location>
</feature>
<dbReference type="EMBL" id="KZ613510">
    <property type="protein sequence ID" value="PMD15830.1"/>
    <property type="molecule type" value="Genomic_DNA"/>
</dbReference>
<dbReference type="OrthoDB" id="3554435at2759"/>
<evidence type="ECO:0000256" key="1">
    <source>
        <dbReference type="SAM" id="MobiDB-lite"/>
    </source>
</evidence>
<proteinExistence type="predicted"/>
<name>A0A2J6PP76_9HELO</name>
<feature type="region of interest" description="Disordered" evidence="1">
    <location>
        <begin position="240"/>
        <end position="302"/>
    </location>
</feature>
<organism evidence="2 3">
    <name type="scientific">Hyaloscypha hepaticicola</name>
    <dbReference type="NCBI Taxonomy" id="2082293"/>
    <lineage>
        <taxon>Eukaryota</taxon>
        <taxon>Fungi</taxon>
        <taxon>Dikarya</taxon>
        <taxon>Ascomycota</taxon>
        <taxon>Pezizomycotina</taxon>
        <taxon>Leotiomycetes</taxon>
        <taxon>Helotiales</taxon>
        <taxon>Hyaloscyphaceae</taxon>
        <taxon>Hyaloscypha</taxon>
    </lineage>
</organism>
<keyword evidence="3" id="KW-1185">Reference proteome</keyword>
<gene>
    <name evidence="2" type="ORF">NA56DRAFT_753665</name>
</gene>
<dbReference type="Proteomes" id="UP000235672">
    <property type="component" value="Unassembled WGS sequence"/>
</dbReference>
<feature type="compositionally biased region" description="Basic and acidic residues" evidence="1">
    <location>
        <begin position="249"/>
        <end position="258"/>
    </location>
</feature>
<accession>A0A2J6PP76</accession>
<evidence type="ECO:0000313" key="3">
    <source>
        <dbReference type="Proteomes" id="UP000235672"/>
    </source>
</evidence>
<protein>
    <submittedName>
        <fullName evidence="2">Uncharacterized protein</fullName>
    </submittedName>
</protein>
<evidence type="ECO:0000313" key="2">
    <source>
        <dbReference type="EMBL" id="PMD15830.1"/>
    </source>
</evidence>
<reference evidence="2 3" key="1">
    <citation type="submission" date="2016-05" db="EMBL/GenBank/DDBJ databases">
        <title>A degradative enzymes factory behind the ericoid mycorrhizal symbiosis.</title>
        <authorList>
            <consortium name="DOE Joint Genome Institute"/>
            <person name="Martino E."/>
            <person name="Morin E."/>
            <person name="Grelet G."/>
            <person name="Kuo A."/>
            <person name="Kohler A."/>
            <person name="Daghino S."/>
            <person name="Barry K."/>
            <person name="Choi C."/>
            <person name="Cichocki N."/>
            <person name="Clum A."/>
            <person name="Copeland A."/>
            <person name="Hainaut M."/>
            <person name="Haridas S."/>
            <person name="Labutti K."/>
            <person name="Lindquist E."/>
            <person name="Lipzen A."/>
            <person name="Khouja H.-R."/>
            <person name="Murat C."/>
            <person name="Ohm R."/>
            <person name="Olson A."/>
            <person name="Spatafora J."/>
            <person name="Veneault-Fourrey C."/>
            <person name="Henrissat B."/>
            <person name="Grigoriev I."/>
            <person name="Martin F."/>
            <person name="Perotto S."/>
        </authorList>
    </citation>
    <scope>NUCLEOTIDE SEQUENCE [LARGE SCALE GENOMIC DNA]</scope>
    <source>
        <strain evidence="2 3">UAMH 7357</strain>
    </source>
</reference>
<dbReference type="AlphaFoldDB" id="A0A2J6PP76"/>